<organism evidence="1 2">
    <name type="scientific">Candidatus Berkelbacteria bacterium Athens1014_28</name>
    <dbReference type="NCBI Taxonomy" id="2017145"/>
    <lineage>
        <taxon>Bacteria</taxon>
        <taxon>Candidatus Berkelbacteria</taxon>
    </lineage>
</organism>
<dbReference type="AlphaFoldDB" id="A0A554LM74"/>
<reference evidence="1 2" key="1">
    <citation type="submission" date="2017-07" db="EMBL/GenBank/DDBJ databases">
        <title>Mechanisms for carbon and nitrogen cycling indicate functional differentiation within the Candidate Phyla Radiation.</title>
        <authorList>
            <person name="Danczak R.E."/>
            <person name="Johnston M.D."/>
            <person name="Kenah C."/>
            <person name="Slattery M."/>
            <person name="Wrighton K.C."/>
            <person name="Wilkins M.J."/>
        </authorList>
    </citation>
    <scope>NUCLEOTIDE SEQUENCE [LARGE SCALE GENOMIC DNA]</scope>
    <source>
        <strain evidence="1">Athens1014_28</strain>
    </source>
</reference>
<proteinExistence type="predicted"/>
<evidence type="ECO:0000313" key="1">
    <source>
        <dbReference type="EMBL" id="TSC93986.1"/>
    </source>
</evidence>
<evidence type="ECO:0000313" key="2">
    <source>
        <dbReference type="Proteomes" id="UP000316495"/>
    </source>
</evidence>
<sequence>MLTGMAKGKTPTPLSVTHCGMAVQALGISDRAICPKCRRVLVLIRGPTGDIIGCSGEIKELAKASNPKGGRTDGLAAK</sequence>
<dbReference type="Proteomes" id="UP000316495">
    <property type="component" value="Unassembled WGS sequence"/>
</dbReference>
<protein>
    <submittedName>
        <fullName evidence="1">Uncharacterized protein</fullName>
    </submittedName>
</protein>
<gene>
    <name evidence="1" type="ORF">Athens101428_460</name>
</gene>
<dbReference type="EMBL" id="VMGN01000023">
    <property type="protein sequence ID" value="TSC93986.1"/>
    <property type="molecule type" value="Genomic_DNA"/>
</dbReference>
<name>A0A554LM74_9BACT</name>
<accession>A0A554LM74</accession>
<comment type="caution">
    <text evidence="1">The sequence shown here is derived from an EMBL/GenBank/DDBJ whole genome shotgun (WGS) entry which is preliminary data.</text>
</comment>